<dbReference type="EMBL" id="UOFO01000126">
    <property type="protein sequence ID" value="VAW87544.1"/>
    <property type="molecule type" value="Genomic_DNA"/>
</dbReference>
<evidence type="ECO:0000313" key="1">
    <source>
        <dbReference type="EMBL" id="VAW87544.1"/>
    </source>
</evidence>
<feature type="non-terminal residue" evidence="1">
    <location>
        <position position="84"/>
    </location>
</feature>
<evidence type="ECO:0008006" key="2">
    <source>
        <dbReference type="Google" id="ProtNLM"/>
    </source>
</evidence>
<sequence length="84" mass="9764">MCHPIERFFCHNSDCPDYGLRSKNNLRYEGFSGKKKEIRMIRCTTCSKRFSERKGTVLEHSRLPKDKALSVLDHLREGCGTRST</sequence>
<reference evidence="1" key="1">
    <citation type="submission" date="2018-06" db="EMBL/GenBank/DDBJ databases">
        <authorList>
            <person name="Zhirakovskaya E."/>
        </authorList>
    </citation>
    <scope>NUCLEOTIDE SEQUENCE</scope>
</reference>
<name>A0A3B1A1E3_9ZZZZ</name>
<accession>A0A3B1A1E3</accession>
<gene>
    <name evidence="1" type="ORF">MNBD_GAMMA16-58</name>
</gene>
<organism evidence="1">
    <name type="scientific">hydrothermal vent metagenome</name>
    <dbReference type="NCBI Taxonomy" id="652676"/>
    <lineage>
        <taxon>unclassified sequences</taxon>
        <taxon>metagenomes</taxon>
        <taxon>ecological metagenomes</taxon>
    </lineage>
</organism>
<dbReference type="AlphaFoldDB" id="A0A3B1A1E3"/>
<proteinExistence type="predicted"/>
<protein>
    <recommendedName>
        <fullName evidence="2">C2H2-type domain-containing protein</fullName>
    </recommendedName>
</protein>